<dbReference type="RefSeq" id="XP_008603002.1">
    <property type="nucleotide sequence ID" value="XM_008604780.1"/>
</dbReference>
<dbReference type="AlphaFoldDB" id="J4UFN1"/>
<evidence type="ECO:0000313" key="2">
    <source>
        <dbReference type="EMBL" id="EJP61387.1"/>
    </source>
</evidence>
<gene>
    <name evidence="2" type="ORF">BBA_09683</name>
</gene>
<dbReference type="InParanoid" id="J4UFN1"/>
<name>J4UFN1_BEAB2</name>
<proteinExistence type="predicted"/>
<protein>
    <submittedName>
        <fullName evidence="2">Uncharacterized protein</fullName>
    </submittedName>
</protein>
<dbReference type="Pfam" id="PF12520">
    <property type="entry name" value="DUF3723"/>
    <property type="match status" value="1"/>
</dbReference>
<dbReference type="EMBL" id="JH725211">
    <property type="protein sequence ID" value="EJP61387.1"/>
    <property type="molecule type" value="Genomic_DNA"/>
</dbReference>
<dbReference type="HOGENOM" id="CLU_828970_0_0_1"/>
<accession>J4UFN1</accession>
<evidence type="ECO:0000313" key="3">
    <source>
        <dbReference type="Proteomes" id="UP000002762"/>
    </source>
</evidence>
<dbReference type="InterPro" id="IPR022198">
    <property type="entry name" value="DUF3723"/>
</dbReference>
<reference evidence="2 3" key="1">
    <citation type="journal article" date="2012" name="Sci. Rep.">
        <title>Genomic perspectives on the evolution of fungal entomopathogenicity in Beauveria bassiana.</title>
        <authorList>
            <person name="Xiao G."/>
            <person name="Ying S.H."/>
            <person name="Zheng P."/>
            <person name="Wang Z.L."/>
            <person name="Zhang S."/>
            <person name="Xie X.Q."/>
            <person name="Shang Y."/>
            <person name="St Leger R.J."/>
            <person name="Zhao G.P."/>
            <person name="Wang C."/>
            <person name="Feng M.G."/>
        </authorList>
    </citation>
    <scope>NUCLEOTIDE SEQUENCE [LARGE SCALE GENOMIC DNA]</scope>
    <source>
        <strain evidence="2 3">ARSEF 2860</strain>
    </source>
</reference>
<feature type="compositionally biased region" description="Basic and acidic residues" evidence="1">
    <location>
        <begin position="272"/>
        <end position="284"/>
    </location>
</feature>
<sequence>MQVKKLEHGLERISGGIAPHQCGQKPQVERSILDFLNSSNANSKNVKRLIRLFKNQRGYSPSERQHRIPAVIDETDLQAALDASGLSRESLLSCGSRPPRLEFPSGFRMQCLRGRDRIQASEEVSRSPDPHWAVDLYISDISDEAKRDLMEEYSNEKKPGDGIFSLRIREYQGIFGEQNEYLEQEWWARLGAITDSENRKNQLEKLFGHRHFAPAFDALRHLPALYCGLRLAVISKMIAMRCHDPLALPPAAHIRGRRRYPKRCGTTQQRFTDMKNSEGTKDGETAQTTNDDAEAIARHLADTRDGTLALGTQEMKQLRREWNAARARADRETHG</sequence>
<dbReference type="STRING" id="655819.J4UFN1"/>
<dbReference type="Proteomes" id="UP000002762">
    <property type="component" value="Unassembled WGS sequence"/>
</dbReference>
<keyword evidence="3" id="KW-1185">Reference proteome</keyword>
<organism evidence="2 3">
    <name type="scientific">Beauveria bassiana (strain ARSEF 2860)</name>
    <name type="common">White muscardine disease fungus</name>
    <name type="synonym">Tritirachium shiotae</name>
    <dbReference type="NCBI Taxonomy" id="655819"/>
    <lineage>
        <taxon>Eukaryota</taxon>
        <taxon>Fungi</taxon>
        <taxon>Dikarya</taxon>
        <taxon>Ascomycota</taxon>
        <taxon>Pezizomycotina</taxon>
        <taxon>Sordariomycetes</taxon>
        <taxon>Hypocreomycetidae</taxon>
        <taxon>Hypocreales</taxon>
        <taxon>Cordycipitaceae</taxon>
        <taxon>Beauveria</taxon>
    </lineage>
</organism>
<feature type="region of interest" description="Disordered" evidence="1">
    <location>
        <begin position="268"/>
        <end position="290"/>
    </location>
</feature>
<evidence type="ECO:0000256" key="1">
    <source>
        <dbReference type="SAM" id="MobiDB-lite"/>
    </source>
</evidence>
<dbReference type="GeneID" id="19892695"/>